<keyword evidence="4" id="KW-1185">Reference proteome</keyword>
<evidence type="ECO:0000313" key="3">
    <source>
        <dbReference type="EMBL" id="MFC1573279.1"/>
    </source>
</evidence>
<feature type="non-terminal residue" evidence="3">
    <location>
        <position position="1"/>
    </location>
</feature>
<dbReference type="PANTHER" id="PTHR11319:SF35">
    <property type="entry name" value="OUTER MEMBRANE PROTEIN PMPC-RELATED"/>
    <property type="match status" value="1"/>
</dbReference>
<dbReference type="InterPro" id="IPR012334">
    <property type="entry name" value="Pectin_lyas_fold"/>
</dbReference>
<sequence>RSMATADVAPTRGVRASTRQSLTILDQIPIHVNDHCVGVGWDGERLWVSAGDATTGQCEWYIYDEYGTLLANMPQDAGATGWGHRDLAYNGSYMFGSYSHTVNGFEDPATYSGSFNGCLSPNRAMAWDGQHFYTCGFGEYLTQVEWDGEWDSTAACTPLSGPWQGACGLAYDHQLQGLWMTTADYSGNLYSIIETYTTLPDSIAGGCTMACTEEHGYVLVVLMQRSTDTLVFYDVEHSECPELHVCCVDDACQVMFEQECTDAGGEFHSDWDSCYPNPCEPCVVRPDGLGGPPTIQSAIDAALPGMVIELTDGIYRGDGNRDLEYRGKAITVRSQSGNPHSCVIDCQGSETEPHRGFSLHSGEGAGSVLEGVTITNAYTSDRGGGIFCHDASPTISGCIISNCEAGEEGAGILCRGSSPTLTDCIFRDNTAGVRGGGISAYEDSECTLESCEFYDNSASSWGGGIFHSHGTLNLSYCTFAGNGIADSTGGGGLWCEGSTNEFENCTLSDNSGDAIVLDECTTTLSNTIIAFTTWGEAVYCIGLDNTLSVECCDVYENDMDPGCLAGQIRENGNINLDPLFCDRLNRDFRLNRYSPCLPSYNPDCGLIGAWAIGCPFHDVPQAPTGASLGLAPGSPNPFEVSTQIHYRVPGEGSAPVVLNVYDVSGRLIRTLVDSPQPAGSYSVPWDGTDQMGHPMHDGIYLYQLRVGEEKLAKRVVLVR</sequence>
<name>A0ABV6YM70_UNCEI</name>
<dbReference type="Pfam" id="PF13860">
    <property type="entry name" value="FlgD_ig"/>
    <property type="match status" value="1"/>
</dbReference>
<proteinExistence type="predicted"/>
<dbReference type="InterPro" id="IPR011050">
    <property type="entry name" value="Pectin_lyase_fold/virulence"/>
</dbReference>
<dbReference type="InterPro" id="IPR025965">
    <property type="entry name" value="FlgD/Vpr_Ig-like"/>
</dbReference>
<protein>
    <submittedName>
        <fullName evidence="3">Right-handed parallel beta-helix repeat-containing protein</fullName>
    </submittedName>
</protein>
<dbReference type="PANTHER" id="PTHR11319">
    <property type="entry name" value="G PROTEIN-COUPLED RECEPTOR-RELATED"/>
    <property type="match status" value="1"/>
</dbReference>
<evidence type="ECO:0000259" key="1">
    <source>
        <dbReference type="Pfam" id="PF13229"/>
    </source>
</evidence>
<feature type="domain" description="FlgD/Vpr Ig-like" evidence="2">
    <location>
        <begin position="653"/>
        <end position="703"/>
    </location>
</feature>
<dbReference type="InterPro" id="IPR006626">
    <property type="entry name" value="PbH1"/>
</dbReference>
<dbReference type="SUPFAM" id="SSF51126">
    <property type="entry name" value="Pectin lyase-like"/>
    <property type="match status" value="1"/>
</dbReference>
<reference evidence="3 4" key="1">
    <citation type="submission" date="2024-09" db="EMBL/GenBank/DDBJ databases">
        <authorList>
            <person name="D'Angelo T."/>
        </authorList>
    </citation>
    <scope>NUCLEOTIDE SEQUENCE [LARGE SCALE GENOMIC DNA]</scope>
    <source>
        <strain evidence="3">SAG AM-320-E07</strain>
    </source>
</reference>
<dbReference type="SMART" id="SM00710">
    <property type="entry name" value="PbH1"/>
    <property type="match status" value="4"/>
</dbReference>
<dbReference type="Gene3D" id="2.60.40.4070">
    <property type="match status" value="1"/>
</dbReference>
<comment type="caution">
    <text evidence="3">The sequence shown here is derived from an EMBL/GenBank/DDBJ whole genome shotgun (WGS) entry which is preliminary data.</text>
</comment>
<dbReference type="Proteomes" id="UP001593833">
    <property type="component" value="Unassembled WGS sequence"/>
</dbReference>
<evidence type="ECO:0000313" key="4">
    <source>
        <dbReference type="Proteomes" id="UP001593833"/>
    </source>
</evidence>
<accession>A0ABV6YM70</accession>
<dbReference type="InterPro" id="IPR039448">
    <property type="entry name" value="Beta_helix"/>
</dbReference>
<evidence type="ECO:0000259" key="2">
    <source>
        <dbReference type="Pfam" id="PF13860"/>
    </source>
</evidence>
<dbReference type="NCBIfam" id="TIGR04183">
    <property type="entry name" value="Por_Secre_tail"/>
    <property type="match status" value="1"/>
</dbReference>
<feature type="domain" description="Right handed beta helix" evidence="1">
    <location>
        <begin position="410"/>
        <end position="558"/>
    </location>
</feature>
<dbReference type="Pfam" id="PF13229">
    <property type="entry name" value="Beta_helix"/>
    <property type="match status" value="1"/>
</dbReference>
<dbReference type="SUPFAM" id="SSF101898">
    <property type="entry name" value="NHL repeat"/>
    <property type="match status" value="1"/>
</dbReference>
<organism evidence="3 4">
    <name type="scientific">Eiseniibacteriota bacterium</name>
    <dbReference type="NCBI Taxonomy" id="2212470"/>
    <lineage>
        <taxon>Bacteria</taxon>
        <taxon>Candidatus Eiseniibacteriota</taxon>
    </lineage>
</organism>
<dbReference type="EMBL" id="JBHPKH010000111">
    <property type="protein sequence ID" value="MFC1573279.1"/>
    <property type="molecule type" value="Genomic_DNA"/>
</dbReference>
<gene>
    <name evidence="3" type="ORF">ACFL6M_06740</name>
</gene>
<dbReference type="InterPro" id="IPR026444">
    <property type="entry name" value="Secre_tail"/>
</dbReference>
<dbReference type="Gene3D" id="2.160.20.10">
    <property type="entry name" value="Single-stranded right-handed beta-helix, Pectin lyase-like"/>
    <property type="match status" value="1"/>
</dbReference>